<sequence>MQWIASHERDVTRMHYLTLATDAMHRMDLPLKLAKYGDRYRAQLPAAVHAVESHRDWPAFRGLVLQQDQKSKLWAAVNRAFSGNPVAVLQHLRAGSSTQAPSCAVDQDTAPARTCSTAKQVATFGLCGFDTVEQAVAASAGRRDVTRSLSDTPQHG</sequence>
<name>A0AAW1QRR1_9CHLO</name>
<accession>A0AAW1QRR1</accession>
<dbReference type="EMBL" id="JALJOR010000002">
    <property type="protein sequence ID" value="KAK9824154.1"/>
    <property type="molecule type" value="Genomic_DNA"/>
</dbReference>
<evidence type="ECO:0000313" key="2">
    <source>
        <dbReference type="Proteomes" id="UP001489004"/>
    </source>
</evidence>
<dbReference type="Proteomes" id="UP001489004">
    <property type="component" value="Unassembled WGS sequence"/>
</dbReference>
<dbReference type="AlphaFoldDB" id="A0AAW1QRR1"/>
<gene>
    <name evidence="1" type="ORF">WJX72_008135</name>
</gene>
<proteinExistence type="predicted"/>
<comment type="caution">
    <text evidence="1">The sequence shown here is derived from an EMBL/GenBank/DDBJ whole genome shotgun (WGS) entry which is preliminary data.</text>
</comment>
<organism evidence="1 2">
    <name type="scientific">[Myrmecia] bisecta</name>
    <dbReference type="NCBI Taxonomy" id="41462"/>
    <lineage>
        <taxon>Eukaryota</taxon>
        <taxon>Viridiplantae</taxon>
        <taxon>Chlorophyta</taxon>
        <taxon>core chlorophytes</taxon>
        <taxon>Trebouxiophyceae</taxon>
        <taxon>Trebouxiales</taxon>
        <taxon>Trebouxiaceae</taxon>
        <taxon>Myrmecia</taxon>
    </lineage>
</organism>
<protein>
    <submittedName>
        <fullName evidence="1">Uncharacterized protein</fullName>
    </submittedName>
</protein>
<evidence type="ECO:0000313" key="1">
    <source>
        <dbReference type="EMBL" id="KAK9824154.1"/>
    </source>
</evidence>
<keyword evidence="2" id="KW-1185">Reference proteome</keyword>
<reference evidence="1 2" key="1">
    <citation type="journal article" date="2024" name="Nat. Commun.">
        <title>Phylogenomics reveals the evolutionary origins of lichenization in chlorophyte algae.</title>
        <authorList>
            <person name="Puginier C."/>
            <person name="Libourel C."/>
            <person name="Otte J."/>
            <person name="Skaloud P."/>
            <person name="Haon M."/>
            <person name="Grisel S."/>
            <person name="Petersen M."/>
            <person name="Berrin J.G."/>
            <person name="Delaux P.M."/>
            <person name="Dal Grande F."/>
            <person name="Keller J."/>
        </authorList>
    </citation>
    <scope>NUCLEOTIDE SEQUENCE [LARGE SCALE GENOMIC DNA]</scope>
    <source>
        <strain evidence="1 2">SAG 2043</strain>
    </source>
</reference>